<sequence>MEGAGSSTITKPSGWKVPLGDFFLLQRGPHTSKVLAYNVDLDLWSAVQLPCGLHSPHLHKYRGRPQSLLEDDKTRRSFGVWELQVSSSETATWVEVARTQSMPGPTRWLLFHAEGGLFYTRWHGEQGPVAPLVYNVSRNSW</sequence>
<comment type="caution">
    <text evidence="1">The sequence shown here is derived from an EMBL/GenBank/DDBJ whole genome shotgun (WGS) entry which is preliminary data.</text>
</comment>
<organism evidence="1 2">
    <name type="scientific">Adiantum capillus-veneris</name>
    <name type="common">Maidenhair fern</name>
    <dbReference type="NCBI Taxonomy" id="13818"/>
    <lineage>
        <taxon>Eukaryota</taxon>
        <taxon>Viridiplantae</taxon>
        <taxon>Streptophyta</taxon>
        <taxon>Embryophyta</taxon>
        <taxon>Tracheophyta</taxon>
        <taxon>Polypodiopsida</taxon>
        <taxon>Polypodiidae</taxon>
        <taxon>Polypodiales</taxon>
        <taxon>Pteridineae</taxon>
        <taxon>Pteridaceae</taxon>
        <taxon>Vittarioideae</taxon>
        <taxon>Adiantum</taxon>
    </lineage>
</organism>
<name>A0A9D4Z682_ADICA</name>
<accession>A0A9D4Z682</accession>
<protein>
    <submittedName>
        <fullName evidence="1">Uncharacterized protein</fullName>
    </submittedName>
</protein>
<proteinExistence type="predicted"/>
<gene>
    <name evidence="1" type="ORF">GOP47_0023144</name>
</gene>
<reference evidence="1" key="1">
    <citation type="submission" date="2021-01" db="EMBL/GenBank/DDBJ databases">
        <title>Adiantum capillus-veneris genome.</title>
        <authorList>
            <person name="Fang Y."/>
            <person name="Liao Q."/>
        </authorList>
    </citation>
    <scope>NUCLEOTIDE SEQUENCE</scope>
    <source>
        <strain evidence="1">H3</strain>
        <tissue evidence="1">Leaf</tissue>
    </source>
</reference>
<evidence type="ECO:0000313" key="2">
    <source>
        <dbReference type="Proteomes" id="UP000886520"/>
    </source>
</evidence>
<dbReference type="Proteomes" id="UP000886520">
    <property type="component" value="Chromosome 22"/>
</dbReference>
<dbReference type="AlphaFoldDB" id="A0A9D4Z682"/>
<keyword evidence="2" id="KW-1185">Reference proteome</keyword>
<evidence type="ECO:0000313" key="1">
    <source>
        <dbReference type="EMBL" id="KAI5062605.1"/>
    </source>
</evidence>
<dbReference type="EMBL" id="JABFUD020000022">
    <property type="protein sequence ID" value="KAI5062605.1"/>
    <property type="molecule type" value="Genomic_DNA"/>
</dbReference>